<dbReference type="PROSITE" id="PS00211">
    <property type="entry name" value="ABC_TRANSPORTER_1"/>
    <property type="match status" value="1"/>
</dbReference>
<protein>
    <recommendedName>
        <fullName evidence="4">ABC transporter domain-containing protein</fullName>
    </recommendedName>
</protein>
<dbReference type="PANTHER" id="PTHR24220">
    <property type="entry name" value="IMPORT ATP-BINDING PROTEIN"/>
    <property type="match status" value="1"/>
</dbReference>
<dbReference type="Pfam" id="PF00005">
    <property type="entry name" value="ABC_tran"/>
    <property type="match status" value="2"/>
</dbReference>
<dbReference type="Gene3D" id="3.40.50.300">
    <property type="entry name" value="P-loop containing nucleotide triphosphate hydrolases"/>
    <property type="match status" value="2"/>
</dbReference>
<dbReference type="SUPFAM" id="SSF52540">
    <property type="entry name" value="P-loop containing nucleoside triphosphate hydrolases"/>
    <property type="match status" value="2"/>
</dbReference>
<proteinExistence type="inferred from homology"/>
<dbReference type="GO" id="GO:0005886">
    <property type="term" value="C:plasma membrane"/>
    <property type="evidence" value="ECO:0007669"/>
    <property type="project" value="TreeGrafter"/>
</dbReference>
<dbReference type="PROSITE" id="PS50893">
    <property type="entry name" value="ABC_TRANSPORTER_2"/>
    <property type="match status" value="2"/>
</dbReference>
<dbReference type="EMBL" id="NPEV01000059">
    <property type="protein sequence ID" value="RAI24998.1"/>
    <property type="molecule type" value="Genomic_DNA"/>
</dbReference>
<dbReference type="InterPro" id="IPR027417">
    <property type="entry name" value="P-loop_NTPase"/>
</dbReference>
<sequence>MITLERVSLSVAGKTILDEVTFQVGCGETVAVVGESGGGKTSLARLLLGLLDGRASERCRRGSTAGFHWSGSARVGGLDVLTATPRQMRAYRGRRAGLIVQALSDALNPHLTVLQHMEEVLKVQHVAGIDARAACLDHNIPADLHHRLPAGLSGGEIQRVLTALALVGDPPYLILDEPTASLDPANKDRAVAAFMKGRESRCQLLITHDLDLARRLADRTGVLHQGRLVEIGPTEDVFERPNHDYTRSLLQFAVDAAAARMRQPKPLEDAKAPTAPAVPERAARRAGLLVSNVSHGYGGRPVLRGVSVFVPAGTCLAILGESGCGKSTLARLLTGFEPLQSGTIEWCPAAGPAAFSLSALVSQHPHRALARHFNVEQVLREAVLLSGRRHRGTRARRSDIDRRQIESMLSRVGLPVDDGFLTRKTAALSGGEAQRLVIARALATNPRYLIADEPTSALDMSARAQILSLLRELTEESGLALVLFTHDPAAARTLADRCLHLRNGELSERVSEGPERIGSPASIVFEEVPQTAG</sequence>
<dbReference type="OrthoDB" id="7667070at2"/>
<evidence type="ECO:0000259" key="4">
    <source>
        <dbReference type="PROSITE" id="PS50893"/>
    </source>
</evidence>
<dbReference type="GO" id="GO:0022857">
    <property type="term" value="F:transmembrane transporter activity"/>
    <property type="evidence" value="ECO:0007669"/>
    <property type="project" value="TreeGrafter"/>
</dbReference>
<dbReference type="PANTHER" id="PTHR24220:SF676">
    <property type="entry name" value="OLIGOPEPTIDE TRANSPORT ATP-BINDING PROTEIN AMIE"/>
    <property type="match status" value="1"/>
</dbReference>
<feature type="domain" description="ABC transporter" evidence="4">
    <location>
        <begin position="2"/>
        <end position="250"/>
    </location>
</feature>
<dbReference type="InterPro" id="IPR015854">
    <property type="entry name" value="ABC_transpr_LolD-like"/>
</dbReference>
<accession>A0A327JNK1</accession>
<name>A0A327JNK1_9HYPH</name>
<evidence type="ECO:0000313" key="5">
    <source>
        <dbReference type="EMBL" id="RAI24998.1"/>
    </source>
</evidence>
<dbReference type="InterPro" id="IPR003439">
    <property type="entry name" value="ABC_transporter-like_ATP-bd"/>
</dbReference>
<keyword evidence="2" id="KW-0547">Nucleotide-binding</keyword>
<dbReference type="InterPro" id="IPR003593">
    <property type="entry name" value="AAA+_ATPase"/>
</dbReference>
<dbReference type="GO" id="GO:0016887">
    <property type="term" value="F:ATP hydrolysis activity"/>
    <property type="evidence" value="ECO:0007669"/>
    <property type="project" value="InterPro"/>
</dbReference>
<evidence type="ECO:0000256" key="2">
    <source>
        <dbReference type="ARBA" id="ARBA00022741"/>
    </source>
</evidence>
<comment type="similarity">
    <text evidence="1">Belongs to the ABC transporter superfamily.</text>
</comment>
<keyword evidence="6" id="KW-1185">Reference proteome</keyword>
<dbReference type="Proteomes" id="UP000249299">
    <property type="component" value="Unassembled WGS sequence"/>
</dbReference>
<feature type="domain" description="ABC transporter" evidence="4">
    <location>
        <begin position="288"/>
        <end position="528"/>
    </location>
</feature>
<dbReference type="SMART" id="SM00382">
    <property type="entry name" value="AAA"/>
    <property type="match status" value="2"/>
</dbReference>
<dbReference type="AlphaFoldDB" id="A0A327JNK1"/>
<organism evidence="5 6">
    <name type="scientific">Rhodobium orientis</name>
    <dbReference type="NCBI Taxonomy" id="34017"/>
    <lineage>
        <taxon>Bacteria</taxon>
        <taxon>Pseudomonadati</taxon>
        <taxon>Pseudomonadota</taxon>
        <taxon>Alphaproteobacteria</taxon>
        <taxon>Hyphomicrobiales</taxon>
        <taxon>Rhodobiaceae</taxon>
        <taxon>Rhodobium</taxon>
    </lineage>
</organism>
<evidence type="ECO:0000313" key="6">
    <source>
        <dbReference type="Proteomes" id="UP000249299"/>
    </source>
</evidence>
<keyword evidence="3" id="KW-0067">ATP-binding</keyword>
<reference evidence="5 6" key="1">
    <citation type="submission" date="2017-07" db="EMBL/GenBank/DDBJ databases">
        <title>Draft Genome Sequences of Select Purple Nonsulfur Bacteria.</title>
        <authorList>
            <person name="Lasarre B."/>
            <person name="Mckinlay J.B."/>
        </authorList>
    </citation>
    <scope>NUCLEOTIDE SEQUENCE [LARGE SCALE GENOMIC DNA]</scope>
    <source>
        <strain evidence="5 6">DSM 11290</strain>
    </source>
</reference>
<dbReference type="InterPro" id="IPR017871">
    <property type="entry name" value="ABC_transporter-like_CS"/>
</dbReference>
<gene>
    <name evidence="5" type="ORF">CH339_20190</name>
</gene>
<dbReference type="GO" id="GO:0005524">
    <property type="term" value="F:ATP binding"/>
    <property type="evidence" value="ECO:0007669"/>
    <property type="project" value="UniProtKB-KW"/>
</dbReference>
<comment type="caution">
    <text evidence="5">The sequence shown here is derived from an EMBL/GenBank/DDBJ whole genome shotgun (WGS) entry which is preliminary data.</text>
</comment>
<dbReference type="RefSeq" id="WP_111436192.1">
    <property type="nucleotide sequence ID" value="NZ_JACIGG010000008.1"/>
</dbReference>
<evidence type="ECO:0000256" key="3">
    <source>
        <dbReference type="ARBA" id="ARBA00022840"/>
    </source>
</evidence>
<evidence type="ECO:0000256" key="1">
    <source>
        <dbReference type="ARBA" id="ARBA00005417"/>
    </source>
</evidence>